<dbReference type="InterPro" id="IPR050194">
    <property type="entry name" value="Glycosyltransferase_grp1"/>
</dbReference>
<proteinExistence type="predicted"/>
<evidence type="ECO:0000313" key="2">
    <source>
        <dbReference type="EMBL" id="SDU26246.1"/>
    </source>
</evidence>
<keyword evidence="2" id="KW-0808">Transferase</keyword>
<name>A0A1H2H341_9BACT</name>
<dbReference type="Proteomes" id="UP000199608">
    <property type="component" value="Unassembled WGS sequence"/>
</dbReference>
<evidence type="ECO:0000313" key="3">
    <source>
        <dbReference type="Proteomes" id="UP000199608"/>
    </source>
</evidence>
<dbReference type="Gene3D" id="3.20.20.140">
    <property type="entry name" value="Metal-dependent hydrolases"/>
    <property type="match status" value="1"/>
</dbReference>
<protein>
    <submittedName>
        <fullName evidence="2">Glycosyltransferase involved in cell wall bisynthesis</fullName>
    </submittedName>
</protein>
<dbReference type="SUPFAM" id="SSF53756">
    <property type="entry name" value="UDP-Glycosyltransferase/glycogen phosphorylase"/>
    <property type="match status" value="1"/>
</dbReference>
<dbReference type="CDD" id="cd07432">
    <property type="entry name" value="PHP_HisPPase"/>
    <property type="match status" value="1"/>
</dbReference>
<dbReference type="PANTHER" id="PTHR45947:SF3">
    <property type="entry name" value="SULFOQUINOVOSYL TRANSFERASE SQD2"/>
    <property type="match status" value="1"/>
</dbReference>
<dbReference type="SUPFAM" id="SSF89550">
    <property type="entry name" value="PHP domain-like"/>
    <property type="match status" value="1"/>
</dbReference>
<reference evidence="3" key="1">
    <citation type="submission" date="2016-10" db="EMBL/GenBank/DDBJ databases">
        <authorList>
            <person name="Varghese N."/>
            <person name="Submissions S."/>
        </authorList>
    </citation>
    <scope>NUCLEOTIDE SEQUENCE [LARGE SCALE GENOMIC DNA]</scope>
    <source>
        <strain evidence="3">DSM 3384</strain>
    </source>
</reference>
<organism evidence="2 3">
    <name type="scientific">Desulfobacula phenolica</name>
    <dbReference type="NCBI Taxonomy" id="90732"/>
    <lineage>
        <taxon>Bacteria</taxon>
        <taxon>Pseudomonadati</taxon>
        <taxon>Thermodesulfobacteriota</taxon>
        <taxon>Desulfobacteria</taxon>
        <taxon>Desulfobacterales</taxon>
        <taxon>Desulfobacteraceae</taxon>
        <taxon>Desulfobacula</taxon>
    </lineage>
</organism>
<dbReference type="RefSeq" id="WP_092233930.1">
    <property type="nucleotide sequence ID" value="NZ_FNLL01000006.1"/>
</dbReference>
<keyword evidence="3" id="KW-1185">Reference proteome</keyword>
<sequence length="832" mass="95049">MIADLHVHSKASKRPSEWFLKKVNARESYTDIDTLYKIAKQNKMDFVTVTDHNTIEGGLELIQKYPDDTFLSVEVTTYFPENNCKIHVLVFDITPEEFLNIEAIRHNIYFFRDYLKAQDIAYSVAHGFYNVNQKLSIEILEKLILLFDVFEGLNGARNRHYNEIWKEVLENLTPDMIKDLSEKHKLKPISDTPWIKGFTGGSDDHAGLFIGLTATVSNGAVSKKHFIAQIKDKKTYCKGRCNDYKSFAFSIYKIFCDYSSNGRKNSPGGIMSFFNDVVFEDRQSRLKKWITLRKIKKGKQIKDKIILKFFEDLHNWSHNKNLDMETKIESIYHSMGQLLDEFFKMLLESFVNDFSKGDIGKLFKNLMSALPALFVSFPFFSSLRHLSQDRDMILSLKKKCNGNDTLSDKKVLWFSDTINDLNGVSVTLNSFREQIVKRDLNVSFVTCVSKKHGPDKSNESNIMYLPCIYSVTPEFYASCSLNFPSLLASMEMIYQYRPDQIIVSTPGPVGILGMIMAGLLGIDCVSIYHTDFAAQAEYLFEDEALVGLIQVCINRFYSFSNRIKVPTNEYIKILSQQNYAMDKMSIFKRGFTVEDFKLSLSWKKAFKKEKGIKSGTTLMWAGRVSKDKNLEFLIDAYQKACEKIPDLNLVLCGNGPDFEFFKSLCQPFDRIHLKGYVENKELQQYYEISDLFVFPSTTDIFGMVVLEAQAKGLFALVTDVGGPREIIESGVTGKVLSLSDADAWVEQICSVHTMKSECPNDFAMMRAACQDRIKNQYSWDEALNDILGGTKKMKSAISSPTIPRPAIPRPDIALENDMVCLKSERILKKNVA</sequence>
<dbReference type="PANTHER" id="PTHR45947">
    <property type="entry name" value="SULFOQUINOVOSYL TRANSFERASE SQD2"/>
    <property type="match status" value="1"/>
</dbReference>
<evidence type="ECO:0000259" key="1">
    <source>
        <dbReference type="Pfam" id="PF00534"/>
    </source>
</evidence>
<dbReference type="EMBL" id="FNLL01000006">
    <property type="protein sequence ID" value="SDU26246.1"/>
    <property type="molecule type" value="Genomic_DNA"/>
</dbReference>
<feature type="domain" description="Glycosyl transferase family 1" evidence="1">
    <location>
        <begin position="607"/>
        <end position="753"/>
    </location>
</feature>
<dbReference type="Gene3D" id="3.40.50.2000">
    <property type="entry name" value="Glycogen Phosphorylase B"/>
    <property type="match status" value="2"/>
</dbReference>
<accession>A0A1H2H341</accession>
<gene>
    <name evidence="2" type="ORF">SAMN04487931_10620</name>
</gene>
<dbReference type="Pfam" id="PF00534">
    <property type="entry name" value="Glycos_transf_1"/>
    <property type="match status" value="1"/>
</dbReference>
<dbReference type="AlphaFoldDB" id="A0A1H2H341"/>
<dbReference type="InterPro" id="IPR016195">
    <property type="entry name" value="Pol/histidinol_Pase-like"/>
</dbReference>
<dbReference type="InterPro" id="IPR001296">
    <property type="entry name" value="Glyco_trans_1"/>
</dbReference>
<dbReference type="GO" id="GO:0016757">
    <property type="term" value="F:glycosyltransferase activity"/>
    <property type="evidence" value="ECO:0007669"/>
    <property type="project" value="InterPro"/>
</dbReference>